<gene>
    <name evidence="3" type="ORF">FZD47_07425</name>
</gene>
<dbReference type="InterPro" id="IPR050155">
    <property type="entry name" value="HAD-like_hydrolase_sf"/>
</dbReference>
<evidence type="ECO:0000313" key="3">
    <source>
        <dbReference type="EMBL" id="TYS65159.1"/>
    </source>
</evidence>
<dbReference type="GO" id="GO:0005829">
    <property type="term" value="C:cytosol"/>
    <property type="evidence" value="ECO:0007669"/>
    <property type="project" value="TreeGrafter"/>
</dbReference>
<reference evidence="3 4" key="1">
    <citation type="submission" date="2019-08" db="EMBL/GenBank/DDBJ databases">
        <title>Bacillus genomes from the desert of Cuatro Cienegas, Coahuila.</title>
        <authorList>
            <person name="Olmedo-Alvarez G."/>
        </authorList>
    </citation>
    <scope>NUCLEOTIDE SEQUENCE [LARGE SCALE GENOMIC DNA]</scope>
    <source>
        <strain evidence="3 4">CH37_1T</strain>
    </source>
</reference>
<accession>A0A5D4SQB4</accession>
<dbReference type="InterPro" id="IPR036412">
    <property type="entry name" value="HAD-like_sf"/>
</dbReference>
<dbReference type="SUPFAM" id="SSF56784">
    <property type="entry name" value="HAD-like"/>
    <property type="match status" value="1"/>
</dbReference>
<dbReference type="Gene3D" id="1.10.150.240">
    <property type="entry name" value="Putative phosphatase, domain 2"/>
    <property type="match status" value="1"/>
</dbReference>
<dbReference type="PANTHER" id="PTHR43434:SF20">
    <property type="entry name" value="5'-NUCLEOTIDASE"/>
    <property type="match status" value="1"/>
</dbReference>
<evidence type="ECO:0000256" key="1">
    <source>
        <dbReference type="ARBA" id="ARBA00022801"/>
    </source>
</evidence>
<dbReference type="InterPro" id="IPR023214">
    <property type="entry name" value="HAD_sf"/>
</dbReference>
<dbReference type="InterPro" id="IPR023198">
    <property type="entry name" value="PGP-like_dom2"/>
</dbReference>
<dbReference type="InterPro" id="IPR041492">
    <property type="entry name" value="HAD_2"/>
</dbReference>
<dbReference type="Gene3D" id="3.40.50.1000">
    <property type="entry name" value="HAD superfamily/HAD-like"/>
    <property type="match status" value="1"/>
</dbReference>
<dbReference type="Pfam" id="PF13419">
    <property type="entry name" value="HAD_2"/>
    <property type="match status" value="1"/>
</dbReference>
<organism evidence="3 4">
    <name type="scientific">Bacillus infantis</name>
    <dbReference type="NCBI Taxonomy" id="324767"/>
    <lineage>
        <taxon>Bacteria</taxon>
        <taxon>Bacillati</taxon>
        <taxon>Bacillota</taxon>
        <taxon>Bacilli</taxon>
        <taxon>Bacillales</taxon>
        <taxon>Bacillaceae</taxon>
        <taxon>Bacillus</taxon>
    </lineage>
</organism>
<dbReference type="AlphaFoldDB" id="A0A5D4SQB4"/>
<proteinExistence type="predicted"/>
<keyword evidence="2" id="KW-0460">Magnesium</keyword>
<name>A0A5D4SQB4_9BACI</name>
<dbReference type="GO" id="GO:0016787">
    <property type="term" value="F:hydrolase activity"/>
    <property type="evidence" value="ECO:0007669"/>
    <property type="project" value="UniProtKB-KW"/>
</dbReference>
<dbReference type="Proteomes" id="UP000323732">
    <property type="component" value="Unassembled WGS sequence"/>
</dbReference>
<dbReference type="EMBL" id="VTES01000002">
    <property type="protein sequence ID" value="TYS65159.1"/>
    <property type="molecule type" value="Genomic_DNA"/>
</dbReference>
<evidence type="ECO:0000256" key="2">
    <source>
        <dbReference type="ARBA" id="ARBA00022842"/>
    </source>
</evidence>
<dbReference type="RefSeq" id="WP_148949429.1">
    <property type="nucleotide sequence ID" value="NZ_JAIVAO010000005.1"/>
</dbReference>
<dbReference type="PANTHER" id="PTHR43434">
    <property type="entry name" value="PHOSPHOGLYCOLATE PHOSPHATASE"/>
    <property type="match status" value="1"/>
</dbReference>
<dbReference type="GO" id="GO:0004713">
    <property type="term" value="F:protein tyrosine kinase activity"/>
    <property type="evidence" value="ECO:0007669"/>
    <property type="project" value="TreeGrafter"/>
</dbReference>
<comment type="caution">
    <text evidence="3">The sequence shown here is derived from an EMBL/GenBank/DDBJ whole genome shotgun (WGS) entry which is preliminary data.</text>
</comment>
<sequence>MKPYSLIIFDLDGTLSDPYPGIARSIRYALEKMGRPVPPVEILKLFIGPPLHHSFQEHCLFSREEADEAVQFYRERYTEKGLYENELYPGISELLLSLKEKDCKLCVATSKPIAFAERILSHFQISHIFDYIEGASLDGSYSDKKDIISSVLLHFREYEKKNILMIGDRKYDVIGANHSGIDSAAVLYGYGTEDEFFQSADASPTYLIRTVEELYSSFGVERKFNIKQRCESDVHSKC</sequence>
<evidence type="ECO:0000313" key="4">
    <source>
        <dbReference type="Proteomes" id="UP000323732"/>
    </source>
</evidence>
<keyword evidence="1 3" id="KW-0378">Hydrolase</keyword>
<protein>
    <submittedName>
        <fullName evidence="3">HAD hydrolase-like protein</fullName>
    </submittedName>
</protein>